<reference evidence="1" key="1">
    <citation type="submission" date="2021-01" db="EMBL/GenBank/DDBJ databases">
        <title>Genomic Encyclopedia of Type Strains, Phase IV (KMG-IV): sequencing the most valuable type-strain genomes for metagenomic binning, comparative biology and taxonomic classification.</title>
        <authorList>
            <person name="Goeker M."/>
        </authorList>
    </citation>
    <scope>NUCLEOTIDE SEQUENCE</scope>
    <source>
        <strain evidence="1">DSM 25523</strain>
    </source>
</reference>
<keyword evidence="2" id="KW-1185">Reference proteome</keyword>
<dbReference type="EMBL" id="JAFBEB010000002">
    <property type="protein sequence ID" value="MBM7589200.1"/>
    <property type="molecule type" value="Genomic_DNA"/>
</dbReference>
<dbReference type="RefSeq" id="WP_204516934.1">
    <property type="nucleotide sequence ID" value="NZ_BAABIN010000015.1"/>
</dbReference>
<dbReference type="Pfam" id="PF13671">
    <property type="entry name" value="AAA_33"/>
    <property type="match status" value="1"/>
</dbReference>
<comment type="caution">
    <text evidence="1">The sequence shown here is derived from an EMBL/GenBank/DDBJ whole genome shotgun (WGS) entry which is preliminary data.</text>
</comment>
<dbReference type="InterPro" id="IPR027417">
    <property type="entry name" value="P-loop_NTPase"/>
</dbReference>
<dbReference type="Proteomes" id="UP000717624">
    <property type="component" value="Unassembled WGS sequence"/>
</dbReference>
<dbReference type="SUPFAM" id="SSF52540">
    <property type="entry name" value="P-loop containing nucleoside triphosphate hydrolases"/>
    <property type="match status" value="1"/>
</dbReference>
<dbReference type="AlphaFoldDB" id="A0A939BNK4"/>
<gene>
    <name evidence="1" type="ORF">JOD01_000798</name>
</gene>
<evidence type="ECO:0000313" key="2">
    <source>
        <dbReference type="Proteomes" id="UP000717624"/>
    </source>
</evidence>
<evidence type="ECO:0000313" key="1">
    <source>
        <dbReference type="EMBL" id="MBM7589200.1"/>
    </source>
</evidence>
<protein>
    <submittedName>
        <fullName evidence="1">Kinase</fullName>
    </submittedName>
</protein>
<sequence>MKPYAIFLIGSAGSGKSTIGKRLATEYNFCYLDKDMVCNIFTGMLLEAKGYSPHERDGNPFYSEVVMDAEYTTLLHIANDNLQLGRSVVLDAPFLGYFSKRDYIRQLTAKYGWEHVTPFVLEVHVDFDVLKQRMAARGLQRDQWKIDHWQTFVEGIQSKRCLWEEIEIISFDNSPEEFELSRLQKLLPFSG</sequence>
<dbReference type="PANTHER" id="PTHR37807">
    <property type="entry name" value="OS07G0160300 PROTEIN"/>
    <property type="match status" value="1"/>
</dbReference>
<dbReference type="GO" id="GO:0016301">
    <property type="term" value="F:kinase activity"/>
    <property type="evidence" value="ECO:0007669"/>
    <property type="project" value="UniProtKB-KW"/>
</dbReference>
<dbReference type="Gene3D" id="3.40.50.300">
    <property type="entry name" value="P-loop containing nucleotide triphosphate hydrolases"/>
    <property type="match status" value="1"/>
</dbReference>
<accession>A0A939BNK4</accession>
<organism evidence="1 2">
    <name type="scientific">Brevibacillus fulvus</name>
    <dbReference type="NCBI Taxonomy" id="1125967"/>
    <lineage>
        <taxon>Bacteria</taxon>
        <taxon>Bacillati</taxon>
        <taxon>Bacillota</taxon>
        <taxon>Bacilli</taxon>
        <taxon>Bacillales</taxon>
        <taxon>Paenibacillaceae</taxon>
        <taxon>Brevibacillus</taxon>
    </lineage>
</organism>
<name>A0A939BNK4_9BACL</name>
<keyword evidence="1" id="KW-0418">Kinase</keyword>
<keyword evidence="1" id="KW-0808">Transferase</keyword>
<dbReference type="PANTHER" id="PTHR37807:SF3">
    <property type="entry name" value="OS07G0160300 PROTEIN"/>
    <property type="match status" value="1"/>
</dbReference>
<proteinExistence type="predicted"/>